<dbReference type="RefSeq" id="WP_279967111.1">
    <property type="nucleotide sequence ID" value="NZ_CP122537.1"/>
</dbReference>
<evidence type="ECO:0000313" key="9">
    <source>
        <dbReference type="Proteomes" id="UP001243420"/>
    </source>
</evidence>
<feature type="coiled-coil region" evidence="5">
    <location>
        <begin position="2"/>
        <end position="36"/>
    </location>
</feature>
<comment type="similarity">
    <text evidence="2">Belongs to the histone-like protein H-NS family.</text>
</comment>
<evidence type="ECO:0000256" key="5">
    <source>
        <dbReference type="SAM" id="Coils"/>
    </source>
</evidence>
<evidence type="ECO:0000256" key="1">
    <source>
        <dbReference type="ARBA" id="ARBA00004453"/>
    </source>
</evidence>
<protein>
    <submittedName>
        <fullName evidence="8">H-NS histone family protein</fullName>
    </submittedName>
</protein>
<evidence type="ECO:0000256" key="4">
    <source>
        <dbReference type="ARBA" id="ARBA00023125"/>
    </source>
</evidence>
<dbReference type="PANTHER" id="PTHR38097">
    <property type="match status" value="1"/>
</dbReference>
<keyword evidence="4" id="KW-0238">DNA-binding</keyword>
<dbReference type="InterPro" id="IPR027444">
    <property type="entry name" value="H-NS_C_dom"/>
</dbReference>
<dbReference type="Gene3D" id="4.10.430.10">
    <property type="entry name" value="Histone-like protein H-NS, C-terminal domain"/>
    <property type="match status" value="1"/>
</dbReference>
<dbReference type="EMBL" id="CP122537">
    <property type="protein sequence ID" value="WGH80067.1"/>
    <property type="molecule type" value="Genomic_DNA"/>
</dbReference>
<evidence type="ECO:0000259" key="7">
    <source>
        <dbReference type="SMART" id="SM00528"/>
    </source>
</evidence>
<comment type="subcellular location">
    <subcellularLocation>
        <location evidence="1">Cytoplasm</location>
        <location evidence="1">Nucleoid</location>
    </subcellularLocation>
</comment>
<dbReference type="InterPro" id="IPR037150">
    <property type="entry name" value="H-NS_C_dom_sf"/>
</dbReference>
<gene>
    <name evidence="8" type="ORF">P8627_07335</name>
</gene>
<keyword evidence="3" id="KW-0963">Cytoplasm</keyword>
<feature type="domain" description="DNA-binding protein H-NS-like C-terminal" evidence="7">
    <location>
        <begin position="69"/>
        <end position="114"/>
    </location>
</feature>
<keyword evidence="9" id="KW-1185">Reference proteome</keyword>
<organism evidence="8 9">
    <name type="scientific">Jannaschia ovalis</name>
    <dbReference type="NCBI Taxonomy" id="3038773"/>
    <lineage>
        <taxon>Bacteria</taxon>
        <taxon>Pseudomonadati</taxon>
        <taxon>Pseudomonadota</taxon>
        <taxon>Alphaproteobacteria</taxon>
        <taxon>Rhodobacterales</taxon>
        <taxon>Roseobacteraceae</taxon>
        <taxon>Jannaschia</taxon>
    </lineage>
</organism>
<evidence type="ECO:0000256" key="3">
    <source>
        <dbReference type="ARBA" id="ARBA00022490"/>
    </source>
</evidence>
<dbReference type="SMART" id="SM00528">
    <property type="entry name" value="HNS"/>
    <property type="match status" value="1"/>
</dbReference>
<feature type="region of interest" description="Disordered" evidence="6">
    <location>
        <begin position="65"/>
        <end position="94"/>
    </location>
</feature>
<name>A0ABY8LFI2_9RHOB</name>
<dbReference type="Pfam" id="PF00816">
    <property type="entry name" value="Histone_HNS"/>
    <property type="match status" value="1"/>
</dbReference>
<feature type="compositionally biased region" description="Low complexity" evidence="6">
    <location>
        <begin position="67"/>
        <end position="76"/>
    </location>
</feature>
<evidence type="ECO:0000256" key="6">
    <source>
        <dbReference type="SAM" id="MobiDB-lite"/>
    </source>
</evidence>
<dbReference type="PANTHER" id="PTHR38097:SF2">
    <property type="entry name" value="DNA-BINDING PROTEIN STPA"/>
    <property type="match status" value="1"/>
</dbReference>
<keyword evidence="5" id="KW-0175">Coiled coil</keyword>
<sequence>MSDVKKMSREQLEKEAAEAEARLRELRKAQEEFDGRRLKELRGEIEAMLGKEGFTLADLFGGKQGKKPVAGAAKAPAKYRHPENGALTWSGRGRQPGWYKEALAQGKKPEDLAI</sequence>
<evidence type="ECO:0000256" key="2">
    <source>
        <dbReference type="ARBA" id="ARBA00010610"/>
    </source>
</evidence>
<dbReference type="Proteomes" id="UP001243420">
    <property type="component" value="Chromosome"/>
</dbReference>
<reference evidence="8 9" key="1">
    <citation type="submission" date="2023-04" db="EMBL/GenBank/DDBJ databases">
        <title>Jannaschia ovalis sp. nov., a marine bacterium isolated from sea tidal flat.</title>
        <authorList>
            <person name="Kwon D.Y."/>
            <person name="Kim J.-J."/>
        </authorList>
    </citation>
    <scope>NUCLEOTIDE SEQUENCE [LARGE SCALE GENOMIC DNA]</scope>
    <source>
        <strain evidence="8 9">GRR-S6-38</strain>
    </source>
</reference>
<accession>A0ABY8LFI2</accession>
<proteinExistence type="inferred from homology"/>
<evidence type="ECO:0000313" key="8">
    <source>
        <dbReference type="EMBL" id="WGH80067.1"/>
    </source>
</evidence>
<dbReference type="SUPFAM" id="SSF81273">
    <property type="entry name" value="H-NS histone-like proteins"/>
    <property type="match status" value="1"/>
</dbReference>